<protein>
    <submittedName>
        <fullName evidence="1">Uncharacterized protein</fullName>
    </submittedName>
</protein>
<organism evidence="1 2">
    <name type="scientific">Undibacterium pigrum</name>
    <dbReference type="NCBI Taxonomy" id="401470"/>
    <lineage>
        <taxon>Bacteria</taxon>
        <taxon>Pseudomonadati</taxon>
        <taxon>Pseudomonadota</taxon>
        <taxon>Betaproteobacteria</taxon>
        <taxon>Burkholderiales</taxon>
        <taxon>Oxalobacteraceae</taxon>
        <taxon>Undibacterium</taxon>
    </lineage>
</organism>
<dbReference type="Proteomes" id="UP000247792">
    <property type="component" value="Unassembled WGS sequence"/>
</dbReference>
<dbReference type="EMBL" id="QJKB01000001">
    <property type="protein sequence ID" value="PXX47289.1"/>
    <property type="molecule type" value="Genomic_DNA"/>
</dbReference>
<keyword evidence="2" id="KW-1185">Reference proteome</keyword>
<evidence type="ECO:0000313" key="1">
    <source>
        <dbReference type="EMBL" id="PXX47289.1"/>
    </source>
</evidence>
<name>A0A318JIN3_9BURK</name>
<comment type="caution">
    <text evidence="1">The sequence shown here is derived from an EMBL/GenBank/DDBJ whole genome shotgun (WGS) entry which is preliminary data.</text>
</comment>
<sequence length="34" mass="3718">MRKAIALLASSALNLVYDSGIKYEDPFSKVCNSL</sequence>
<proteinExistence type="predicted"/>
<dbReference type="AlphaFoldDB" id="A0A318JIN3"/>
<gene>
    <name evidence="1" type="ORF">DFR42_101866</name>
</gene>
<accession>A0A318JIN3</accession>
<evidence type="ECO:0000313" key="2">
    <source>
        <dbReference type="Proteomes" id="UP000247792"/>
    </source>
</evidence>
<reference evidence="1 2" key="1">
    <citation type="submission" date="2018-05" db="EMBL/GenBank/DDBJ databases">
        <title>Genomic Encyclopedia of Type Strains, Phase IV (KMG-IV): sequencing the most valuable type-strain genomes for metagenomic binning, comparative biology and taxonomic classification.</title>
        <authorList>
            <person name="Goeker M."/>
        </authorList>
    </citation>
    <scope>NUCLEOTIDE SEQUENCE [LARGE SCALE GENOMIC DNA]</scope>
    <source>
        <strain evidence="1 2">DSM 19792</strain>
    </source>
</reference>